<evidence type="ECO:0000256" key="2">
    <source>
        <dbReference type="ARBA" id="ARBA00022484"/>
    </source>
</evidence>
<keyword evidence="10" id="KW-0506">mRNA capping</keyword>
<keyword evidence="9" id="KW-0693">Viral RNA replication</keyword>
<proteinExistence type="evidence at transcript level"/>
<evidence type="ECO:0000256" key="13">
    <source>
        <dbReference type="ARBA" id="ARBA00031012"/>
    </source>
</evidence>
<accession>Q6VQS6</accession>
<evidence type="ECO:0000256" key="10">
    <source>
        <dbReference type="ARBA" id="ARBA00023042"/>
    </source>
</evidence>
<protein>
    <recommendedName>
        <fullName evidence="1">RNA-directed RNA polymerase</fullName>
        <ecNumber evidence="1">2.7.7.48</ecNumber>
    </recommendedName>
    <alternativeName>
        <fullName evidence="13">Replicase</fullName>
    </alternativeName>
    <alternativeName>
        <fullName evidence="12">Transcriptase</fullName>
    </alternativeName>
</protein>
<evidence type="ECO:0000313" key="16">
    <source>
        <dbReference type="Proteomes" id="UP000242871"/>
    </source>
</evidence>
<feature type="domain" description="RdRp catalytic" evidence="14">
    <location>
        <begin position="369"/>
        <end position="546"/>
    </location>
</feature>
<name>Q6VQS6_9RHAB</name>
<evidence type="ECO:0000256" key="7">
    <source>
        <dbReference type="ARBA" id="ARBA00022741"/>
    </source>
</evidence>
<dbReference type="EC" id="2.7.7.48" evidence="1"/>
<dbReference type="KEGG" id="vg:40524778"/>
<evidence type="ECO:0000256" key="1">
    <source>
        <dbReference type="ARBA" id="ARBA00012494"/>
    </source>
</evidence>
<dbReference type="GO" id="GO:0005524">
    <property type="term" value="F:ATP binding"/>
    <property type="evidence" value="ECO:0007669"/>
    <property type="project" value="UniProtKB-KW"/>
</dbReference>
<keyword evidence="3" id="KW-0507">mRNA processing</keyword>
<keyword evidence="6" id="KW-0548">Nucleotidyltransferase</keyword>
<evidence type="ECO:0000256" key="8">
    <source>
        <dbReference type="ARBA" id="ARBA00022840"/>
    </source>
</evidence>
<dbReference type="InterPro" id="IPR014023">
    <property type="entry name" value="Mononeg_RNA_pol_cat"/>
</dbReference>
<reference evidence="16" key="1">
    <citation type="journal article" date="2004" name="Eur. J. Plant Pathol.">
        <title>Detection and tentative grouping of strawberry crinkle virus isolates.</title>
        <authorList>
            <person name="Klerks M.M."/>
            <person name="Lindner J.L."/>
            <person name="Vaskova D."/>
            <person name="Spak J."/>
            <person name="Thompson J.R."/>
            <person name="Jelkmann W."/>
            <person name="Schoen C.D."/>
        </authorList>
    </citation>
    <scope>NUCLEOTIDE SEQUENCE [LARGE SCALE GENOMIC DNA]</scope>
</reference>
<dbReference type="Proteomes" id="UP000242871">
    <property type="component" value="Segment"/>
</dbReference>
<keyword evidence="11" id="KW-0511">Multifunctional enzyme</keyword>
<keyword evidence="4" id="KW-0808">Transferase</keyword>
<dbReference type="GeneID" id="40524778"/>
<evidence type="ECO:0000259" key="14">
    <source>
        <dbReference type="PROSITE" id="PS50526"/>
    </source>
</evidence>
<dbReference type="Pfam" id="PF00946">
    <property type="entry name" value="Mononeg_RNA_pol"/>
    <property type="match status" value="1"/>
</dbReference>
<dbReference type="GO" id="GO:0004482">
    <property type="term" value="F:mRNA 5'-cap (guanine-N7-)-methyltransferase activity"/>
    <property type="evidence" value="ECO:0007669"/>
    <property type="project" value="InterPro"/>
</dbReference>
<gene>
    <name evidence="15" type="primary">RdRp</name>
</gene>
<evidence type="ECO:0000256" key="9">
    <source>
        <dbReference type="ARBA" id="ARBA00022953"/>
    </source>
</evidence>
<evidence type="ECO:0000256" key="12">
    <source>
        <dbReference type="ARBA" id="ARBA00030436"/>
    </source>
</evidence>
<keyword evidence="7" id="KW-0547">Nucleotide-binding</keyword>
<organism evidence="15 16">
    <name type="scientific">Strawberry crinkle virus</name>
    <dbReference type="NCBI Taxonomy" id="135656"/>
    <lineage>
        <taxon>Viruses</taxon>
        <taxon>Riboviria</taxon>
        <taxon>Orthornavirae</taxon>
        <taxon>Negarnaviricota</taxon>
        <taxon>Haploviricotina</taxon>
        <taxon>Monjiviricetes</taxon>
        <taxon>Mononegavirales</taxon>
        <taxon>Rhabdoviridae</taxon>
        <taxon>Betarhabdovirinae</taxon>
        <taxon>Alphacytorhabdovirus</taxon>
        <taxon>Alphacytorhabdovirus fragariarugosus</taxon>
        <taxon>Cytorhabdovirus fragariarugosus</taxon>
    </lineage>
</organism>
<evidence type="ECO:0000256" key="3">
    <source>
        <dbReference type="ARBA" id="ARBA00022664"/>
    </source>
</evidence>
<keyword evidence="8" id="KW-0067">ATP-binding</keyword>
<feature type="non-terminal residue" evidence="15">
    <location>
        <position position="1"/>
    </location>
</feature>
<dbReference type="EMBL" id="AY331389">
    <property type="protein sequence ID" value="AAQ97582.1"/>
    <property type="molecule type" value="mRNA"/>
</dbReference>
<dbReference type="RefSeq" id="YP_009664709.1">
    <property type="nucleotide sequence ID" value="NC_043064.1"/>
</dbReference>
<sequence length="546" mass="63010">ADVYTQRFLFCIGAAIGKSINPMQYPDLKTIEAVMRWGDGVLRVLGNEGFKVLKTYEAIVIGVIQEKGERGIISPGLFLSNTLQDLFDDKMIYKEYAEYLIEIIRPVDNLHYLTQLYGMHRIWGHPMVDSKKGMEKVISIGRKNIIRNSSLSRDAGRMFKMLFSREYRSKHGMYPAVHEYPSELVTKLLENDGSATNVKIHRIEEWDRVVFKQMFQLPETFNLSMVVADKSISPTRSELATIIKTRRTVMSPEKRRGVIRWLEDTTLNPREFLKAVNEGNFPDDHKIIGLTPKERELNPTPRMFALMSHLLRVYVVLTEQLLSDHILKYFPQITMTDTLLDLTKKMYSTVRHQSVLNKKRGSDRTWTSKVICMSLDFEKWNGHMRKEMTLGVFTPIGDLFGMTELYNVTYDIFSECYYYLADGTYVPDIHKGDLLVSEPFSFQNHQGGMEGLRQKGWTVFTVCALEVVLSQYDCTYRIMGMGDNQVLQITLYTGKLNEDGSASEEGLDEMKETMRRIFEALVNTFTSAGLPLKPLETWMSEDLYVY</sequence>
<evidence type="ECO:0000256" key="5">
    <source>
        <dbReference type="ARBA" id="ARBA00022691"/>
    </source>
</evidence>
<feature type="non-terminal residue" evidence="15">
    <location>
        <position position="546"/>
    </location>
</feature>
<dbReference type="GO" id="GO:0003968">
    <property type="term" value="F:RNA-directed RNA polymerase activity"/>
    <property type="evidence" value="ECO:0007669"/>
    <property type="project" value="UniProtKB-KW"/>
</dbReference>
<dbReference type="PROSITE" id="PS50526">
    <property type="entry name" value="RDRP_SSRNA_NEG_NONSEG"/>
    <property type="match status" value="1"/>
</dbReference>
<evidence type="ECO:0000256" key="11">
    <source>
        <dbReference type="ARBA" id="ARBA00023268"/>
    </source>
</evidence>
<dbReference type="SMR" id="Q6VQS6"/>
<keyword evidence="5" id="KW-0949">S-adenosyl-L-methionine</keyword>
<evidence type="ECO:0000256" key="6">
    <source>
        <dbReference type="ARBA" id="ARBA00022695"/>
    </source>
</evidence>
<evidence type="ECO:0000256" key="4">
    <source>
        <dbReference type="ARBA" id="ARBA00022679"/>
    </source>
</evidence>
<evidence type="ECO:0000313" key="15">
    <source>
        <dbReference type="EMBL" id="AAQ97582.1"/>
    </source>
</evidence>
<keyword evidence="2" id="KW-0696">RNA-directed RNA polymerase</keyword>